<dbReference type="InterPro" id="IPR036388">
    <property type="entry name" value="WH-like_DNA-bd_sf"/>
</dbReference>
<dbReference type="InterPro" id="IPR036390">
    <property type="entry name" value="WH_DNA-bd_sf"/>
</dbReference>
<gene>
    <name evidence="1" type="ORF">DRF60_14440</name>
</gene>
<dbReference type="RefSeq" id="WP_116012728.1">
    <property type="nucleotide sequence ID" value="NZ_QNUH01000012.1"/>
</dbReference>
<dbReference type="OrthoDB" id="3254893at2"/>
<keyword evidence="2" id="KW-1185">Reference proteome</keyword>
<dbReference type="AlphaFoldDB" id="A0A3D9DDN5"/>
<dbReference type="Gene3D" id="1.10.10.10">
    <property type="entry name" value="Winged helix-like DNA-binding domain superfamily/Winged helix DNA-binding domain"/>
    <property type="match status" value="1"/>
</dbReference>
<reference evidence="1 2" key="1">
    <citation type="journal article" date="2010" name="Syst. Appl. Microbiol.">
        <title>Four new species of Chryseobacterium from the rhizosphere of coastal sand dune plants, Chryseobacterium elymi sp. nov., Chryseobacterium hagamense sp. nov., Chryseobacterium lathyri sp. nov. and Chryseobacterium rhizosphaerae sp. nov.</title>
        <authorList>
            <person name="Cho S.H."/>
            <person name="Lee K.S."/>
            <person name="Shin D.S."/>
            <person name="Han J.H."/>
            <person name="Park K.S."/>
            <person name="Lee C.H."/>
            <person name="Park K.H."/>
            <person name="Kim S.B."/>
        </authorList>
    </citation>
    <scope>NUCLEOTIDE SEQUENCE [LARGE SCALE GENOMIC DNA]</scope>
    <source>
        <strain evidence="1 2">KCTC 22547</strain>
    </source>
</reference>
<comment type="caution">
    <text evidence="1">The sequence shown here is derived from an EMBL/GenBank/DDBJ whole genome shotgun (WGS) entry which is preliminary data.</text>
</comment>
<accession>A0A3D9DDN5</accession>
<dbReference type="EMBL" id="QNUH01000012">
    <property type="protein sequence ID" value="REC76079.1"/>
    <property type="molecule type" value="Genomic_DNA"/>
</dbReference>
<sequence>MAAITPRLEAYLKVRGSIAERMNEVLEVIGKIQPCTYEDIADELKTRTNLVTNRMSELEKVGLIRVTDRVKQKGNTRSLFSVCTEEEAKQLQEEFLIRYKSEKEDLETAFQKVQENPAAKDIIKRCVTYCKYKLRLLTKYAI</sequence>
<proteinExistence type="predicted"/>
<dbReference type="Proteomes" id="UP000257030">
    <property type="component" value="Unassembled WGS sequence"/>
</dbReference>
<name>A0A3D9DDN5_9FLAO</name>
<dbReference type="SUPFAM" id="SSF46785">
    <property type="entry name" value="Winged helix' DNA-binding domain"/>
    <property type="match status" value="1"/>
</dbReference>
<evidence type="ECO:0000313" key="2">
    <source>
        <dbReference type="Proteomes" id="UP000257030"/>
    </source>
</evidence>
<protein>
    <submittedName>
        <fullName evidence="1">Uncharacterized protein</fullName>
    </submittedName>
</protein>
<evidence type="ECO:0000313" key="1">
    <source>
        <dbReference type="EMBL" id="REC76079.1"/>
    </source>
</evidence>
<organism evidence="1 2">
    <name type="scientific">Chryseobacterium elymi</name>
    <dbReference type="NCBI Taxonomy" id="395936"/>
    <lineage>
        <taxon>Bacteria</taxon>
        <taxon>Pseudomonadati</taxon>
        <taxon>Bacteroidota</taxon>
        <taxon>Flavobacteriia</taxon>
        <taxon>Flavobacteriales</taxon>
        <taxon>Weeksellaceae</taxon>
        <taxon>Chryseobacterium group</taxon>
        <taxon>Chryseobacterium</taxon>
    </lineage>
</organism>